<gene>
    <name evidence="2" type="ORF">HY36_09135</name>
</gene>
<evidence type="ECO:0000313" key="2">
    <source>
        <dbReference type="EMBL" id="KCZ58531.1"/>
    </source>
</evidence>
<dbReference type="PANTHER" id="PTHR37421">
    <property type="entry name" value="UPF0260 PROTEIN YCGN"/>
    <property type="match status" value="1"/>
</dbReference>
<sequence length="155" mass="18108">MGSAPRMTQPFWQTKTLAEMSSEEWESLCDGCGKCCLLKLEDEDTGEIAYTRLHCRLFDGETCRCADYQNRKKIVEDCVILTPQKVEEIRWMPQTCAYRLVHEGRDLPEWHHLVCGDRERIHAEGHSIRGRTISEDTVFEEDTEDWIVDWEGNEP</sequence>
<dbReference type="RefSeq" id="WP_035554328.1">
    <property type="nucleotide sequence ID" value="NZ_AWFH01000056.1"/>
</dbReference>
<dbReference type="STRING" id="1280948.HY36_09135"/>
<proteinExistence type="inferred from homology"/>
<reference evidence="2 3" key="1">
    <citation type="journal article" date="2014" name="Antonie Van Leeuwenhoek">
        <title>Hyphomonas beringensis sp. nov. and Hyphomonas chukchiensis sp. nov., isolated from surface seawater of the Bering Sea and Chukchi Sea.</title>
        <authorList>
            <person name="Li C."/>
            <person name="Lai Q."/>
            <person name="Li G."/>
            <person name="Dong C."/>
            <person name="Wang J."/>
            <person name="Liao Y."/>
            <person name="Shao Z."/>
        </authorList>
    </citation>
    <scope>NUCLEOTIDE SEQUENCE [LARGE SCALE GENOMIC DNA]</scope>
    <source>
        <strain evidence="2 3">22II1-22F38</strain>
    </source>
</reference>
<accession>A0A059DX95</accession>
<protein>
    <recommendedName>
        <fullName evidence="1">UPF0260 protein HY36_09135</fullName>
    </recommendedName>
</protein>
<dbReference type="EMBL" id="AWFH01000056">
    <property type="protein sequence ID" value="KCZ58531.1"/>
    <property type="molecule type" value="Genomic_DNA"/>
</dbReference>
<dbReference type="HAMAP" id="MF_00676">
    <property type="entry name" value="UPF0260"/>
    <property type="match status" value="1"/>
</dbReference>
<evidence type="ECO:0000256" key="1">
    <source>
        <dbReference type="HAMAP-Rule" id="MF_00676"/>
    </source>
</evidence>
<dbReference type="Pfam" id="PF03692">
    <property type="entry name" value="CxxCxxCC"/>
    <property type="match status" value="1"/>
</dbReference>
<dbReference type="eggNOG" id="COG2983">
    <property type="taxonomic scope" value="Bacteria"/>
</dbReference>
<comment type="similarity">
    <text evidence="1">Belongs to the UPF0260 family.</text>
</comment>
<dbReference type="PIRSF" id="PIRSF006173">
    <property type="entry name" value="UCP006173"/>
    <property type="match status" value="1"/>
</dbReference>
<organism evidence="2 3">
    <name type="scientific">Hyphomonas atlantica</name>
    <dbReference type="NCBI Taxonomy" id="1280948"/>
    <lineage>
        <taxon>Bacteria</taxon>
        <taxon>Pseudomonadati</taxon>
        <taxon>Pseudomonadota</taxon>
        <taxon>Alphaproteobacteria</taxon>
        <taxon>Hyphomonadales</taxon>
        <taxon>Hyphomonadaceae</taxon>
        <taxon>Hyphomonas</taxon>
    </lineage>
</organism>
<dbReference type="AlphaFoldDB" id="A0A059DX95"/>
<dbReference type="InterPro" id="IPR008228">
    <property type="entry name" value="UCP006173"/>
</dbReference>
<comment type="caution">
    <text evidence="2">The sequence shown here is derived from an EMBL/GenBank/DDBJ whole genome shotgun (WGS) entry which is preliminary data.</text>
</comment>
<dbReference type="Proteomes" id="UP000024547">
    <property type="component" value="Unassembled WGS sequence"/>
</dbReference>
<evidence type="ECO:0000313" key="3">
    <source>
        <dbReference type="Proteomes" id="UP000024547"/>
    </source>
</evidence>
<dbReference type="NCBIfam" id="NF003507">
    <property type="entry name" value="PRK05170.2-5"/>
    <property type="match status" value="1"/>
</dbReference>
<dbReference type="PATRIC" id="fig|1280948.3.peg.2945"/>
<dbReference type="PANTHER" id="PTHR37421:SF1">
    <property type="entry name" value="UPF0260 PROTEIN YCGN"/>
    <property type="match status" value="1"/>
</dbReference>
<name>A0A059DX95_9PROT</name>
<keyword evidence="3" id="KW-1185">Reference proteome</keyword>
<dbReference type="InterPro" id="IPR005358">
    <property type="entry name" value="Puta_zinc/iron-chelating_dom"/>
</dbReference>
<dbReference type="NCBIfam" id="NF003501">
    <property type="entry name" value="PRK05170.1-5"/>
    <property type="match status" value="1"/>
</dbReference>